<accession>H7FUZ6</accession>
<dbReference type="Gene3D" id="3.40.50.1820">
    <property type="entry name" value="alpha/beta hydrolase"/>
    <property type="match status" value="1"/>
</dbReference>
<comment type="caution">
    <text evidence="2">The sequence shown here is derived from an EMBL/GenBank/DDBJ whole genome shotgun (WGS) entry which is preliminary data.</text>
</comment>
<evidence type="ECO:0000259" key="1">
    <source>
        <dbReference type="Pfam" id="PF00561"/>
    </source>
</evidence>
<name>H7FUZ6_FLAFP</name>
<dbReference type="OrthoDB" id="9780932at2"/>
<keyword evidence="3" id="KW-1185">Reference proteome</keyword>
<dbReference type="PANTHER" id="PTHR42886">
    <property type="entry name" value="RE40534P-RELATED"/>
    <property type="match status" value="1"/>
</dbReference>
<dbReference type="EMBL" id="AHKF01000022">
    <property type="protein sequence ID" value="EIA07647.1"/>
    <property type="molecule type" value="Genomic_DNA"/>
</dbReference>
<gene>
    <name evidence="2" type="ORF">HJ01_03013</name>
</gene>
<sequence>MKQQGIYTGAEGKLASYDINYTANQKRPLLVFCHGFNGFKDWGAFNLMSDFFVQNGFQFIKLNFSHNGTSPEHPMDFVDLEAFGNNNFEKELEDIEALLLNLKKESFADCLNFEKLFFIGHSKGGATALAYTLSHREISACATLAAVLDPVARYGKENDKLWKENGVKFILNGRTKQKMPLYHQLVENTKKIKAQLDLRNLLKSDKRKFLFIQGGKDEAVPVTEVNLVKNLPNCTVSIIEDANHVFGASHPYTNSDLPDDLQNALIQISNFFESVK</sequence>
<dbReference type="RefSeq" id="WP_007139190.1">
    <property type="nucleotide sequence ID" value="NZ_AHKF01000022.1"/>
</dbReference>
<evidence type="ECO:0000313" key="2">
    <source>
        <dbReference type="EMBL" id="EIA07647.1"/>
    </source>
</evidence>
<dbReference type="STRING" id="1086011.HJ01_03013"/>
<dbReference type="Proteomes" id="UP000005566">
    <property type="component" value="Unassembled WGS sequence"/>
</dbReference>
<dbReference type="PATRIC" id="fig|1086011.3.peg.2952"/>
<organism evidence="2 3">
    <name type="scientific">Flavobacterium frigoris (strain PS1)</name>
    <dbReference type="NCBI Taxonomy" id="1086011"/>
    <lineage>
        <taxon>Bacteria</taxon>
        <taxon>Pseudomonadati</taxon>
        <taxon>Bacteroidota</taxon>
        <taxon>Flavobacteriia</taxon>
        <taxon>Flavobacteriales</taxon>
        <taxon>Flavobacteriaceae</taxon>
        <taxon>Flavobacterium</taxon>
    </lineage>
</organism>
<dbReference type="AlphaFoldDB" id="H7FUZ6"/>
<evidence type="ECO:0000313" key="3">
    <source>
        <dbReference type="Proteomes" id="UP000005566"/>
    </source>
</evidence>
<protein>
    <submittedName>
        <fullName evidence="2">Esterase/lipase/thioesterase family protein</fullName>
    </submittedName>
</protein>
<dbReference type="InterPro" id="IPR029058">
    <property type="entry name" value="AB_hydrolase_fold"/>
</dbReference>
<reference evidence="2 3" key="1">
    <citation type="journal article" date="2014" name="Acta Crystallogr. D">
        <title>Structure-based characterization and antifreeze properties of a hyperactive ice-binding protein from the Antarctic bacterium Flavobacterium frigoris PS1.</title>
        <authorList>
            <person name="Do H."/>
            <person name="Kim S.J."/>
            <person name="Kim H.J."/>
            <person name="Lee J.H."/>
        </authorList>
    </citation>
    <scope>NUCLEOTIDE SEQUENCE [LARGE SCALE GENOMIC DNA]</scope>
    <source>
        <strain evidence="2 3">PS1</strain>
    </source>
</reference>
<dbReference type="eggNOG" id="COG1073">
    <property type="taxonomic scope" value="Bacteria"/>
</dbReference>
<dbReference type="SUPFAM" id="SSF53474">
    <property type="entry name" value="alpha/beta-Hydrolases"/>
    <property type="match status" value="1"/>
</dbReference>
<dbReference type="InterPro" id="IPR000073">
    <property type="entry name" value="AB_hydrolase_1"/>
</dbReference>
<dbReference type="PANTHER" id="PTHR42886:SF29">
    <property type="entry name" value="PUMMELIG, ISOFORM A"/>
    <property type="match status" value="1"/>
</dbReference>
<proteinExistence type="predicted"/>
<dbReference type="Pfam" id="PF00561">
    <property type="entry name" value="Abhydrolase_1"/>
    <property type="match status" value="1"/>
</dbReference>
<feature type="domain" description="AB hydrolase-1" evidence="1">
    <location>
        <begin position="28"/>
        <end position="161"/>
    </location>
</feature>